<dbReference type="Proteomes" id="UP001153148">
    <property type="component" value="Unassembled WGS sequence"/>
</dbReference>
<keyword evidence="3" id="KW-1185">Reference proteome</keyword>
<reference evidence="2" key="1">
    <citation type="submission" date="2021-03" db="EMBL/GenBank/DDBJ databases">
        <authorList>
            <person name="Tran Van P."/>
        </authorList>
    </citation>
    <scope>NUCLEOTIDE SEQUENCE</scope>
</reference>
<organism evidence="2 3">
    <name type="scientific">Timema podura</name>
    <name type="common">Walking stick</name>
    <dbReference type="NCBI Taxonomy" id="61482"/>
    <lineage>
        <taxon>Eukaryota</taxon>
        <taxon>Metazoa</taxon>
        <taxon>Ecdysozoa</taxon>
        <taxon>Arthropoda</taxon>
        <taxon>Hexapoda</taxon>
        <taxon>Insecta</taxon>
        <taxon>Pterygota</taxon>
        <taxon>Neoptera</taxon>
        <taxon>Polyneoptera</taxon>
        <taxon>Phasmatodea</taxon>
        <taxon>Timematodea</taxon>
        <taxon>Timematoidea</taxon>
        <taxon>Timematidae</taxon>
        <taxon>Timema</taxon>
    </lineage>
</organism>
<feature type="region of interest" description="Disordered" evidence="1">
    <location>
        <begin position="135"/>
        <end position="171"/>
    </location>
</feature>
<evidence type="ECO:0000313" key="2">
    <source>
        <dbReference type="EMBL" id="CAG2056917.1"/>
    </source>
</evidence>
<accession>A0ABN7NQM1</accession>
<proteinExistence type="predicted"/>
<feature type="compositionally biased region" description="Polar residues" evidence="1">
    <location>
        <begin position="135"/>
        <end position="147"/>
    </location>
</feature>
<comment type="caution">
    <text evidence="2">The sequence shown here is derived from an EMBL/GenBank/DDBJ whole genome shotgun (WGS) entry which is preliminary data.</text>
</comment>
<name>A0ABN7NQM1_TIMPD</name>
<sequence>MEEADEWEKIKALIIKRSEETLETRWIGGSKKMHSLELLLIKVPSTPIKKVTLPKKEKRSNEQVEEALKFMRSLRESINCKDEFIVYGENVASRMRAAGRSYRAVSIARTHIDNIIFNLKMGFYNERFTSPLPSFHGASQSSRNSFLGENHPADALSRFPNNAQGQPEQELPRRSESFLVLPAQLDGHLDLEEQLQYKTVPFSQILKRAVKSRLSSSADSLVEAEPCAKREERFLEHQEQIALIRLKQEQIILERERTHWDNLLNWLKWFPGRILSPPPHSSQSCLYLLSVTPDTSTYCTSFGKANTSVPKHSHVALSSSNYREQKIPISHDAMKS</sequence>
<evidence type="ECO:0000313" key="3">
    <source>
        <dbReference type="Proteomes" id="UP001153148"/>
    </source>
</evidence>
<evidence type="ECO:0000256" key="1">
    <source>
        <dbReference type="SAM" id="MobiDB-lite"/>
    </source>
</evidence>
<protein>
    <submittedName>
        <fullName evidence="2">Uncharacterized protein</fullName>
    </submittedName>
</protein>
<gene>
    <name evidence="2" type="ORF">TPAB3V08_LOCUS3900</name>
</gene>
<dbReference type="EMBL" id="CAJPIN010004577">
    <property type="protein sequence ID" value="CAG2056917.1"/>
    <property type="molecule type" value="Genomic_DNA"/>
</dbReference>